<evidence type="ECO:0000256" key="5">
    <source>
        <dbReference type="SAM" id="Phobius"/>
    </source>
</evidence>
<dbReference type="PANTHER" id="PTHR23021:SF26">
    <property type="entry name" value="SERPENTINE RECEPTOR, CLASS T"/>
    <property type="match status" value="1"/>
</dbReference>
<reference evidence="8" key="1">
    <citation type="submission" date="2020-12" db="UniProtKB">
        <authorList>
            <consortium name="WormBaseParasite"/>
        </authorList>
    </citation>
    <scope>IDENTIFICATION</scope>
    <source>
        <strain evidence="8">MHco3</strain>
    </source>
</reference>
<dbReference type="Proteomes" id="UP000025227">
    <property type="component" value="Unplaced"/>
</dbReference>
<evidence type="ECO:0000256" key="2">
    <source>
        <dbReference type="ARBA" id="ARBA00022692"/>
    </source>
</evidence>
<evidence type="ECO:0000313" key="8">
    <source>
        <dbReference type="WBParaSite" id="HCON_00134080-00001"/>
    </source>
</evidence>
<dbReference type="InterPro" id="IPR017452">
    <property type="entry name" value="GPCR_Rhodpsn_7TM"/>
</dbReference>
<dbReference type="Gene3D" id="1.20.1070.10">
    <property type="entry name" value="Rhodopsin 7-helix transmembrane proteins"/>
    <property type="match status" value="1"/>
</dbReference>
<proteinExistence type="predicted"/>
<evidence type="ECO:0000313" key="7">
    <source>
        <dbReference type="Proteomes" id="UP000025227"/>
    </source>
</evidence>
<dbReference type="GO" id="GO:0016020">
    <property type="term" value="C:membrane"/>
    <property type="evidence" value="ECO:0007669"/>
    <property type="project" value="UniProtKB-SubCell"/>
</dbReference>
<keyword evidence="7" id="KW-1185">Reference proteome</keyword>
<dbReference type="Pfam" id="PF10321">
    <property type="entry name" value="7TM_GPCR_Srt"/>
    <property type="match status" value="1"/>
</dbReference>
<dbReference type="PROSITE" id="PS50262">
    <property type="entry name" value="G_PROTEIN_RECEP_F1_2"/>
    <property type="match status" value="1"/>
</dbReference>
<keyword evidence="4 5" id="KW-0472">Membrane</keyword>
<dbReference type="SUPFAM" id="SSF81321">
    <property type="entry name" value="Family A G protein-coupled receptor-like"/>
    <property type="match status" value="1"/>
</dbReference>
<evidence type="ECO:0000256" key="3">
    <source>
        <dbReference type="ARBA" id="ARBA00022989"/>
    </source>
</evidence>
<feature type="transmembrane region" description="Helical" evidence="5">
    <location>
        <begin position="210"/>
        <end position="230"/>
    </location>
</feature>
<feature type="transmembrane region" description="Helical" evidence="5">
    <location>
        <begin position="54"/>
        <end position="74"/>
    </location>
</feature>
<feature type="transmembrane region" description="Helical" evidence="5">
    <location>
        <begin position="242"/>
        <end position="263"/>
    </location>
</feature>
<evidence type="ECO:0000259" key="6">
    <source>
        <dbReference type="PROSITE" id="PS50262"/>
    </source>
</evidence>
<comment type="subcellular location">
    <subcellularLocation>
        <location evidence="1">Membrane</location>
    </subcellularLocation>
</comment>
<feature type="domain" description="G-protein coupled receptors family 1 profile" evidence="6">
    <location>
        <begin position="23"/>
        <end position="260"/>
    </location>
</feature>
<organism evidence="7 8">
    <name type="scientific">Haemonchus contortus</name>
    <name type="common">Barber pole worm</name>
    <dbReference type="NCBI Taxonomy" id="6289"/>
    <lineage>
        <taxon>Eukaryota</taxon>
        <taxon>Metazoa</taxon>
        <taxon>Ecdysozoa</taxon>
        <taxon>Nematoda</taxon>
        <taxon>Chromadorea</taxon>
        <taxon>Rhabditida</taxon>
        <taxon>Rhabditina</taxon>
        <taxon>Rhabditomorpha</taxon>
        <taxon>Strongyloidea</taxon>
        <taxon>Trichostrongylidae</taxon>
        <taxon>Haemonchus</taxon>
    </lineage>
</organism>
<protein>
    <submittedName>
        <fullName evidence="8">G_PROTEIN_RECEP_F1_2 domain-containing protein</fullName>
    </submittedName>
</protein>
<keyword evidence="2 5" id="KW-0812">Transmembrane</keyword>
<evidence type="ECO:0000256" key="4">
    <source>
        <dbReference type="ARBA" id="ARBA00023136"/>
    </source>
</evidence>
<feature type="transmembrane region" description="Helical" evidence="5">
    <location>
        <begin position="12"/>
        <end position="33"/>
    </location>
</feature>
<dbReference type="PANTHER" id="PTHR23021">
    <property type="entry name" value="SERPENTINE RECEPTOR, CLASS T"/>
    <property type="match status" value="1"/>
</dbReference>
<feature type="transmembrane region" description="Helical" evidence="5">
    <location>
        <begin position="175"/>
        <end position="198"/>
    </location>
</feature>
<dbReference type="OrthoDB" id="5857248at2759"/>
<dbReference type="WBParaSite" id="HCON_00134080-00001">
    <property type="protein sequence ID" value="HCON_00134080-00001"/>
    <property type="gene ID" value="HCON_00134080"/>
</dbReference>
<feature type="transmembrane region" description="Helical" evidence="5">
    <location>
        <begin position="80"/>
        <end position="101"/>
    </location>
</feature>
<name>A0A7I5EC49_HAECO</name>
<accession>A0A7I5EC49</accession>
<dbReference type="InterPro" id="IPR019425">
    <property type="entry name" value="7TM_GPCR_serpentine_rcpt_Srt"/>
</dbReference>
<dbReference type="AlphaFoldDB" id="A0A7I5EC49"/>
<sequence length="312" mass="35874">MEEDTRLGYGIGLGLLAMGLFVVYVPVLVILFVDKEFRRSTAYIIMTHIGVMDVLQLLIHMYAAIAVIADIHIQSIIQKVIGALLTGLWFSMICFTIFLTFNRLSCILLERWFPILTSLYFNYVLFGVCYLSFIIPFLLKLLPFCNYVFNPRTFSWSYLPTDDVLSVIMSETSTYLLLVFVIASTITYASIFCYIGFFSSSKLSKREFRLTIQVSMIILYFLLSFLYWTFRAPLFGITTLSDYVSCIVWVVMNGIHPIIYLIFNHRLQYSFIYMLTHRKLPGDVSSLGQAAKLTGPSPSPPVFVLTQNRMYK</sequence>
<dbReference type="OMA" id="WFPILTS"/>
<keyword evidence="3 5" id="KW-1133">Transmembrane helix</keyword>
<evidence type="ECO:0000256" key="1">
    <source>
        <dbReference type="ARBA" id="ARBA00004370"/>
    </source>
</evidence>
<feature type="transmembrane region" description="Helical" evidence="5">
    <location>
        <begin position="113"/>
        <end position="139"/>
    </location>
</feature>